<proteinExistence type="inferred from homology"/>
<gene>
    <name evidence="4" type="ORF">OC846_001237</name>
</gene>
<dbReference type="CDD" id="cd02957">
    <property type="entry name" value="Phd_like"/>
    <property type="match status" value="1"/>
</dbReference>
<feature type="compositionally biased region" description="Basic and acidic residues" evidence="2">
    <location>
        <begin position="19"/>
        <end position="40"/>
    </location>
</feature>
<feature type="compositionally biased region" description="Acidic residues" evidence="2">
    <location>
        <begin position="41"/>
        <end position="61"/>
    </location>
</feature>
<evidence type="ECO:0000313" key="5">
    <source>
        <dbReference type="Proteomes" id="UP001176517"/>
    </source>
</evidence>
<comment type="similarity">
    <text evidence="1">Belongs to the phosducin family.</text>
</comment>
<feature type="region of interest" description="Disordered" evidence="2">
    <location>
        <begin position="19"/>
        <end position="114"/>
    </location>
</feature>
<name>A0AAN6GSY6_9BASI</name>
<dbReference type="InterPro" id="IPR023196">
    <property type="entry name" value="Phosducin_N_dom_sf"/>
</dbReference>
<protein>
    <recommendedName>
        <fullName evidence="3">Phosducin domain-containing protein</fullName>
    </recommendedName>
</protein>
<feature type="region of interest" description="Disordered" evidence="2">
    <location>
        <begin position="138"/>
        <end position="177"/>
    </location>
</feature>
<dbReference type="InterPro" id="IPR036249">
    <property type="entry name" value="Thioredoxin-like_sf"/>
</dbReference>
<accession>A0AAN6GSY6</accession>
<feature type="domain" description="Phosducin" evidence="3">
    <location>
        <begin position="216"/>
        <end position="281"/>
    </location>
</feature>
<feature type="compositionally biased region" description="Basic and acidic residues" evidence="2">
    <location>
        <begin position="138"/>
        <end position="164"/>
    </location>
</feature>
<feature type="region of interest" description="Disordered" evidence="2">
    <location>
        <begin position="368"/>
        <end position="394"/>
    </location>
</feature>
<dbReference type="Gene3D" id="1.10.168.10">
    <property type="entry name" value="Phosducin, domain 2"/>
    <property type="match status" value="1"/>
</dbReference>
<dbReference type="InterPro" id="IPR024253">
    <property type="entry name" value="Phosducin_thioredoxin-like_dom"/>
</dbReference>
<dbReference type="Gene3D" id="3.40.30.10">
    <property type="entry name" value="Glutaredoxin"/>
    <property type="match status" value="1"/>
</dbReference>
<evidence type="ECO:0000256" key="1">
    <source>
        <dbReference type="ARBA" id="ARBA00009686"/>
    </source>
</evidence>
<dbReference type="AlphaFoldDB" id="A0AAN6GSY6"/>
<comment type="caution">
    <text evidence="4">The sequence shown here is derived from an EMBL/GenBank/DDBJ whole genome shotgun (WGS) entry which is preliminary data.</text>
</comment>
<evidence type="ECO:0000256" key="2">
    <source>
        <dbReference type="SAM" id="MobiDB-lite"/>
    </source>
</evidence>
<dbReference type="InterPro" id="IPR051499">
    <property type="entry name" value="Phosducin-like_reg"/>
</dbReference>
<reference evidence="4" key="1">
    <citation type="journal article" date="2023" name="PhytoFront">
        <title>Draft Genome Resources of Seven Strains of Tilletia horrida, Causal Agent of Kernel Smut of Rice.</title>
        <authorList>
            <person name="Khanal S."/>
            <person name="Antony Babu S."/>
            <person name="Zhou X.G."/>
        </authorList>
    </citation>
    <scope>NUCLEOTIDE SEQUENCE</scope>
    <source>
        <strain evidence="4">TX6</strain>
    </source>
</reference>
<dbReference type="SUPFAM" id="SSF52833">
    <property type="entry name" value="Thioredoxin-like"/>
    <property type="match status" value="1"/>
</dbReference>
<organism evidence="4 5">
    <name type="scientific">Tilletia horrida</name>
    <dbReference type="NCBI Taxonomy" id="155126"/>
    <lineage>
        <taxon>Eukaryota</taxon>
        <taxon>Fungi</taxon>
        <taxon>Dikarya</taxon>
        <taxon>Basidiomycota</taxon>
        <taxon>Ustilaginomycotina</taxon>
        <taxon>Exobasidiomycetes</taxon>
        <taxon>Tilletiales</taxon>
        <taxon>Tilletiaceae</taxon>
        <taxon>Tilletia</taxon>
    </lineage>
</organism>
<evidence type="ECO:0000313" key="4">
    <source>
        <dbReference type="EMBL" id="KAK0556282.1"/>
    </source>
</evidence>
<feature type="compositionally biased region" description="Basic and acidic residues" evidence="2">
    <location>
        <begin position="62"/>
        <end position="76"/>
    </location>
</feature>
<sequence>MADPLEDLVLNGGADARKTAAELPGIEHSRRGPQDDKADDNVDADDDAHEEELDDGQDYDDGYDRQTSHPSSDRIPELGPGGAARNTGPKGVITDQRQRAQANAQAQREKNRAINTALQRKALTALTADEEDRLRKLELREQDSDDDGHGTRGKDRGSSNDRVDPVAAADFAARERRREERIAELQREAERKRAIMLGTPLSPASAQPAQSKDVWFGHLREVDAAGFVRATDEERDDVPVVAHLYEKHVPACRVLTAALASLARQYPHTKFIQVRALAVGYGLTEEEEDFLVEEDLGRGEEEDHHDEAAAMEKFEALKAKVEVILPTLHIYQGGDLVANLVRPDLDETWRGGRESNIRDLLALHSAISDNRESQGPPAVARRLGQQQESDDDDT</sequence>
<dbReference type="Pfam" id="PF02114">
    <property type="entry name" value="Phosducin"/>
    <property type="match status" value="1"/>
</dbReference>
<keyword evidence="5" id="KW-1185">Reference proteome</keyword>
<evidence type="ECO:0000259" key="3">
    <source>
        <dbReference type="Pfam" id="PF02114"/>
    </source>
</evidence>
<dbReference type="EMBL" id="JAPDMZ010000017">
    <property type="protein sequence ID" value="KAK0556282.1"/>
    <property type="molecule type" value="Genomic_DNA"/>
</dbReference>
<dbReference type="Proteomes" id="UP001176517">
    <property type="component" value="Unassembled WGS sequence"/>
</dbReference>
<dbReference type="PANTHER" id="PTHR46052:SF1">
    <property type="entry name" value="PHOSDUCIN-LIKE PROTEIN"/>
    <property type="match status" value="1"/>
</dbReference>
<dbReference type="PANTHER" id="PTHR46052">
    <property type="entry name" value="PHOSDUCIN-LIKE PROTEIN"/>
    <property type="match status" value="1"/>
</dbReference>